<dbReference type="InterPro" id="IPR001680">
    <property type="entry name" value="WD40_rpt"/>
</dbReference>
<proteinExistence type="predicted"/>
<sequence>MRAEKRKRCEVLSDSLTHDLYESIIKQLHHDGFVVAASAVSDATGVIASPIEEDSERLLGAFSAGTKQLSLAETETSRFVENEVVEFYLNSSKVYLPTSLSYNWTVGRKQYKMKERFCSAALAGVVRDLSFSPDGSLVSCCGTNGLAVIFSIETLENTVTLDELKSTLSNEKLKGKSQNTNEISEISIARRFRDHSKSVEVMRFHPTNTMILSGGLDQRVCIHNFGEPDSKLVLELNDRFPIRDAVFHPSGEYLLLATDDITPRLVNLETRAVLTVSAPPSEEESTEESIHTAALNAVDFSSDGRTLATSSLDGSWVLFDGVSGKMIYRSTNAHSSVPVTSVKYSRSGNTLLTGEWIPSPGYGT</sequence>
<dbReference type="OrthoDB" id="14421at2759"/>
<dbReference type="InterPro" id="IPR044633">
    <property type="entry name" value="CstF1-like"/>
</dbReference>
<dbReference type="Gene3D" id="2.130.10.10">
    <property type="entry name" value="YVTN repeat-like/Quinoprotein amine dehydrogenase"/>
    <property type="match status" value="1"/>
</dbReference>
<reference evidence="6 7" key="1">
    <citation type="submission" date="2020-08" db="EMBL/GenBank/DDBJ databases">
        <authorList>
            <person name="Newling K."/>
            <person name="Davey J."/>
            <person name="Forrester S."/>
        </authorList>
    </citation>
    <scope>NUCLEOTIDE SEQUENCE [LARGE SCALE GENOMIC DNA]</scope>
    <source>
        <strain evidence="7">Crithidia deanei Carvalho (ATCC PRA-265)</strain>
    </source>
</reference>
<evidence type="ECO:0000313" key="6">
    <source>
        <dbReference type="EMBL" id="CAD2217837.1"/>
    </source>
</evidence>
<feature type="repeat" description="WD" evidence="5">
    <location>
        <begin position="288"/>
        <end position="329"/>
    </location>
</feature>
<dbReference type="VEuPathDB" id="TriTrypDB:ADEAN_000532300"/>
<evidence type="ECO:0000256" key="1">
    <source>
        <dbReference type="ARBA" id="ARBA00004123"/>
    </source>
</evidence>
<dbReference type="EMBL" id="LR877153">
    <property type="protein sequence ID" value="CAD2217837.1"/>
    <property type="molecule type" value="Genomic_DNA"/>
</dbReference>
<dbReference type="PANTHER" id="PTHR44133">
    <property type="entry name" value="CLEAVAGE STIMULATION FACTOR SUBUNIT 1"/>
    <property type="match status" value="1"/>
</dbReference>
<evidence type="ECO:0000256" key="4">
    <source>
        <dbReference type="ARBA" id="ARBA00029851"/>
    </source>
</evidence>
<dbReference type="PROSITE" id="PS50082">
    <property type="entry name" value="WD_REPEATS_2"/>
    <property type="match status" value="1"/>
</dbReference>
<evidence type="ECO:0000256" key="2">
    <source>
        <dbReference type="ARBA" id="ARBA00022664"/>
    </source>
</evidence>
<keyword evidence="7" id="KW-1185">Reference proteome</keyword>
<dbReference type="PANTHER" id="PTHR44133:SF2">
    <property type="entry name" value="CLEAVAGE STIMULATION FACTOR SUBUNIT 1"/>
    <property type="match status" value="1"/>
</dbReference>
<comment type="subcellular location">
    <subcellularLocation>
        <location evidence="1">Nucleus</location>
    </subcellularLocation>
</comment>
<keyword evidence="2" id="KW-0507">mRNA processing</keyword>
<organism evidence="6 7">
    <name type="scientific">Angomonas deanei</name>
    <dbReference type="NCBI Taxonomy" id="59799"/>
    <lineage>
        <taxon>Eukaryota</taxon>
        <taxon>Discoba</taxon>
        <taxon>Euglenozoa</taxon>
        <taxon>Kinetoplastea</taxon>
        <taxon>Metakinetoplastina</taxon>
        <taxon>Trypanosomatida</taxon>
        <taxon>Trypanosomatidae</taxon>
        <taxon>Strigomonadinae</taxon>
        <taxon>Angomonas</taxon>
    </lineage>
</organism>
<evidence type="ECO:0000313" key="7">
    <source>
        <dbReference type="Proteomes" id="UP000515908"/>
    </source>
</evidence>
<name>A0A7G2CFP0_9TRYP</name>
<dbReference type="Pfam" id="PF00400">
    <property type="entry name" value="WD40"/>
    <property type="match status" value="3"/>
</dbReference>
<keyword evidence="3" id="KW-0539">Nucleus</keyword>
<dbReference type="SUPFAM" id="SSF50978">
    <property type="entry name" value="WD40 repeat-like"/>
    <property type="match status" value="1"/>
</dbReference>
<protein>
    <recommendedName>
        <fullName evidence="4">Cleavage stimulation factor 50 kDa subunit</fullName>
    </recommendedName>
</protein>
<evidence type="ECO:0000256" key="5">
    <source>
        <dbReference type="PROSITE-ProRule" id="PRU00221"/>
    </source>
</evidence>
<accession>A0A7G2CFP0</accession>
<dbReference type="SMART" id="SM00320">
    <property type="entry name" value="WD40"/>
    <property type="match status" value="4"/>
</dbReference>
<dbReference type="GO" id="GO:0005848">
    <property type="term" value="C:mRNA cleavage stimulating factor complex"/>
    <property type="evidence" value="ECO:0007669"/>
    <property type="project" value="InterPro"/>
</dbReference>
<dbReference type="GO" id="GO:0003723">
    <property type="term" value="F:RNA binding"/>
    <property type="evidence" value="ECO:0007669"/>
    <property type="project" value="TreeGrafter"/>
</dbReference>
<dbReference type="GO" id="GO:0031124">
    <property type="term" value="P:mRNA 3'-end processing"/>
    <property type="evidence" value="ECO:0007669"/>
    <property type="project" value="InterPro"/>
</dbReference>
<dbReference type="InterPro" id="IPR036322">
    <property type="entry name" value="WD40_repeat_dom_sf"/>
</dbReference>
<keyword evidence="5" id="KW-0853">WD repeat</keyword>
<gene>
    <name evidence="6" type="ORF">ADEAN_000532300</name>
</gene>
<evidence type="ECO:0000256" key="3">
    <source>
        <dbReference type="ARBA" id="ARBA00023242"/>
    </source>
</evidence>
<dbReference type="Proteomes" id="UP000515908">
    <property type="component" value="Chromosome 09"/>
</dbReference>
<dbReference type="AlphaFoldDB" id="A0A7G2CFP0"/>
<dbReference type="InterPro" id="IPR015943">
    <property type="entry name" value="WD40/YVTN_repeat-like_dom_sf"/>
</dbReference>